<feature type="chain" id="PRO_5021987328" evidence="1">
    <location>
        <begin position="26"/>
        <end position="1130"/>
    </location>
</feature>
<dbReference type="OrthoDB" id="218649at2"/>
<dbReference type="EMBL" id="CP036263">
    <property type="protein sequence ID" value="QDT00970.1"/>
    <property type="molecule type" value="Genomic_DNA"/>
</dbReference>
<evidence type="ECO:0000313" key="2">
    <source>
        <dbReference type="EMBL" id="QDT00970.1"/>
    </source>
</evidence>
<evidence type="ECO:0000256" key="1">
    <source>
        <dbReference type="SAM" id="SignalP"/>
    </source>
</evidence>
<dbReference type="KEGG" id="amob:HG15A2_43120"/>
<protein>
    <submittedName>
        <fullName evidence="2">Uncharacterized protein</fullName>
    </submittedName>
</protein>
<dbReference type="RefSeq" id="WP_145062836.1">
    <property type="nucleotide sequence ID" value="NZ_CP036263.1"/>
</dbReference>
<organism evidence="2 3">
    <name type="scientific">Adhaeretor mobilis</name>
    <dbReference type="NCBI Taxonomy" id="1930276"/>
    <lineage>
        <taxon>Bacteria</taxon>
        <taxon>Pseudomonadati</taxon>
        <taxon>Planctomycetota</taxon>
        <taxon>Planctomycetia</taxon>
        <taxon>Pirellulales</taxon>
        <taxon>Lacipirellulaceae</taxon>
        <taxon>Adhaeretor</taxon>
    </lineage>
</organism>
<gene>
    <name evidence="2" type="ORF">HG15A2_43120</name>
</gene>
<dbReference type="AlphaFoldDB" id="A0A517N1F7"/>
<keyword evidence="3" id="KW-1185">Reference proteome</keyword>
<sequence precursor="true">MNRTTRALCSVIVLTFLNAGSLVNAQTNVWIGPPTGNWGVAENWSLGEVPLGFSSPNAVRIDDNTNQNSSVIADDRYFVYGLVVDSGDELTVSATEVRSGALENSGTINIENTLGPYNGLKIRETSLNTPSGLISLTYGKLGWQSPNGEGSAHLFWNQGLVEGSGTIELVAIWNEHLIDANKPVAQLSVQAQLGQGNHNDTDNLFNRGTLRASNGGTLRLFQWENGAILNQDDDLLGTIEAQGDSRVLIEKANIYGGRIQTSNTGGVEEGHVELLSSVSLQNVELDAQTTIVGDATLHNSTFANLRTITVDHGNLAIANQVAVSGGGSIELIGDATISGGTVTNLAEGTPRFINVDNTITARSSDPQVFNASTFGEGLLVDNRGVIESDGPHSMLNLDLSGPEGQTPGEAAWTNSGVIRAVNGGNLGLGFEGDTLNNTRGVIEVDDESSLCLCNVRTFGGTIRGSTFKPEPDMGLSLRKSILENVRLEGFIESGPSLNNDDYLSLVGHIDNTGTIFTHEFDAHEILIAADEVTLTGGGSISTPGFEKEWQGASRLINVDNTLRFKETRHGTASIENLEFINRGIIEANDSSTFNEFSFKDGNDRNLMTNSGIIRAIDGADLYIWFDEGSRIKNYETDEFGNTAPGTIYAGPGSTVAIGSVVGGILHADEGGVIQFGSINYTADDYGTFGIPSSAAEAHISGHVEAPYGTVLAGTIYNDGVITTGSINGHQSNGTYEGLGRVRFLGSGEIRFDGELWVPENSTLLNGPDHTISSSGFAAFINPTDYLFTNEGRIEAGNDSHLTITTASQGWLFQQRGELVAHGDGWLTVGAGPNWVNEGLIESRDESRFRIVFDEQMANEGIIRAGAGTTMTLEGADDNDHSQLFNRAGAEIHFADYMRVSYASLVNEQGGKVQGEGHLSMIFGSENERRFLNHGTVTVGDSVGQLRMAGHYEQSASGILQLELGRTTPNGSKFDVLTAWTLDLAGELEVSLVDLGEGVFEPELGDFFRILRATLNDGGIITGQFDTLTLPDLDSDLAWQINYRTDEAYLRVVAALQADWDGDNDVDGADFLAIQRSAPSLIPAWQAEYGSEVVASTPISMAVPEPASGALLLCTAMLLLGPLNARNQELF</sequence>
<feature type="signal peptide" evidence="1">
    <location>
        <begin position="1"/>
        <end position="25"/>
    </location>
</feature>
<accession>A0A517N1F7</accession>
<proteinExistence type="predicted"/>
<keyword evidence="1" id="KW-0732">Signal</keyword>
<reference evidence="2 3" key="1">
    <citation type="submission" date="2019-02" db="EMBL/GenBank/DDBJ databases">
        <title>Deep-cultivation of Planctomycetes and their phenomic and genomic characterization uncovers novel biology.</title>
        <authorList>
            <person name="Wiegand S."/>
            <person name="Jogler M."/>
            <person name="Boedeker C."/>
            <person name="Pinto D."/>
            <person name="Vollmers J."/>
            <person name="Rivas-Marin E."/>
            <person name="Kohn T."/>
            <person name="Peeters S.H."/>
            <person name="Heuer A."/>
            <person name="Rast P."/>
            <person name="Oberbeckmann S."/>
            <person name="Bunk B."/>
            <person name="Jeske O."/>
            <person name="Meyerdierks A."/>
            <person name="Storesund J.E."/>
            <person name="Kallscheuer N."/>
            <person name="Luecker S."/>
            <person name="Lage O.M."/>
            <person name="Pohl T."/>
            <person name="Merkel B.J."/>
            <person name="Hornburger P."/>
            <person name="Mueller R.-W."/>
            <person name="Bruemmer F."/>
            <person name="Labrenz M."/>
            <person name="Spormann A.M."/>
            <person name="Op den Camp H."/>
            <person name="Overmann J."/>
            <person name="Amann R."/>
            <person name="Jetten M.S.M."/>
            <person name="Mascher T."/>
            <person name="Medema M.H."/>
            <person name="Devos D.P."/>
            <person name="Kaster A.-K."/>
            <person name="Ovreas L."/>
            <person name="Rohde M."/>
            <person name="Galperin M.Y."/>
            <person name="Jogler C."/>
        </authorList>
    </citation>
    <scope>NUCLEOTIDE SEQUENCE [LARGE SCALE GENOMIC DNA]</scope>
    <source>
        <strain evidence="2 3">HG15A2</strain>
    </source>
</reference>
<dbReference type="Proteomes" id="UP000319852">
    <property type="component" value="Chromosome"/>
</dbReference>
<name>A0A517N1F7_9BACT</name>
<evidence type="ECO:0000313" key="3">
    <source>
        <dbReference type="Proteomes" id="UP000319852"/>
    </source>
</evidence>